<protein>
    <submittedName>
        <fullName evidence="1">Uncharacterized protein</fullName>
    </submittedName>
</protein>
<dbReference type="AlphaFoldDB" id="A0A381Z8W5"/>
<evidence type="ECO:0000313" key="1">
    <source>
        <dbReference type="EMBL" id="SVA85690.1"/>
    </source>
</evidence>
<feature type="non-terminal residue" evidence="1">
    <location>
        <position position="1"/>
    </location>
</feature>
<sequence length="300" mass="33696">VTTFFSRTVYFAFLPSFLGIFFILLATGARAIPIGDAFETGQAEFQTSESFQPRNEAPPVFHPSLSPGLSDEFNEDHPIPDYIRKVSKNQPFSVYYQQLIEIDPIDQVQSKIFDEQAFRTIHRIGVLGFENKTTGPFKDKEAGHVVAKQVSRELQSMRNYFIIPPHTTNEDARIRIVTHTPSDEKSQVGSPRIENQPTIPLLPNAEDKVDAIMIGAVTKYINSYQDRNGKIKKSLSSKVEFGSFLVSTSTGQVLWGARFIGAQPTGILNSGSRWLSKKELSRSAMRNVLKAFHKNNNSLR</sequence>
<reference evidence="1" key="1">
    <citation type="submission" date="2018-05" db="EMBL/GenBank/DDBJ databases">
        <authorList>
            <person name="Lanie J.A."/>
            <person name="Ng W.-L."/>
            <person name="Kazmierczak K.M."/>
            <person name="Andrzejewski T.M."/>
            <person name="Davidsen T.M."/>
            <person name="Wayne K.J."/>
            <person name="Tettelin H."/>
            <person name="Glass J.I."/>
            <person name="Rusch D."/>
            <person name="Podicherti R."/>
            <person name="Tsui H.-C.T."/>
            <person name="Winkler M.E."/>
        </authorList>
    </citation>
    <scope>NUCLEOTIDE SEQUENCE</scope>
</reference>
<name>A0A381Z8W5_9ZZZZ</name>
<accession>A0A381Z8W5</accession>
<dbReference type="EMBL" id="UINC01020399">
    <property type="protein sequence ID" value="SVA85690.1"/>
    <property type="molecule type" value="Genomic_DNA"/>
</dbReference>
<organism evidence="1">
    <name type="scientific">marine metagenome</name>
    <dbReference type="NCBI Taxonomy" id="408172"/>
    <lineage>
        <taxon>unclassified sequences</taxon>
        <taxon>metagenomes</taxon>
        <taxon>ecological metagenomes</taxon>
    </lineage>
</organism>
<gene>
    <name evidence="1" type="ORF">METZ01_LOCUS138544</name>
</gene>
<proteinExistence type="predicted"/>